<evidence type="ECO:0000313" key="2">
    <source>
        <dbReference type="Proteomes" id="UP000318199"/>
    </source>
</evidence>
<dbReference type="Proteomes" id="UP000318199">
    <property type="component" value="Unassembled WGS sequence"/>
</dbReference>
<dbReference type="OrthoDB" id="5297568at2"/>
<dbReference type="GO" id="GO:0003677">
    <property type="term" value="F:DNA binding"/>
    <property type="evidence" value="ECO:0007669"/>
    <property type="project" value="InterPro"/>
</dbReference>
<dbReference type="PANTHER" id="PTHR38767">
    <property type="entry name" value="DNA POLYMERASE III SUBUNIT CHI"/>
    <property type="match status" value="1"/>
</dbReference>
<dbReference type="PANTHER" id="PTHR38767:SF1">
    <property type="entry name" value="DNA POLYMERASE III SUBUNIT CHI"/>
    <property type="match status" value="1"/>
</dbReference>
<proteinExistence type="predicted"/>
<dbReference type="GO" id="GO:0006260">
    <property type="term" value="P:DNA replication"/>
    <property type="evidence" value="ECO:0007669"/>
    <property type="project" value="InterPro"/>
</dbReference>
<dbReference type="RefSeq" id="WP_145892408.1">
    <property type="nucleotide sequence ID" value="NZ_VOBQ01000005.1"/>
</dbReference>
<name>A0A562ZU35_9BURK</name>
<dbReference type="Pfam" id="PF04364">
    <property type="entry name" value="DNA_pol3_chi"/>
    <property type="match status" value="1"/>
</dbReference>
<dbReference type="SUPFAM" id="SSF102400">
    <property type="entry name" value="DNA polymerase III chi subunit"/>
    <property type="match status" value="1"/>
</dbReference>
<organism evidence="1 2">
    <name type="scientific">Caenimonas sedimenti</name>
    <dbReference type="NCBI Taxonomy" id="2596921"/>
    <lineage>
        <taxon>Bacteria</taxon>
        <taxon>Pseudomonadati</taxon>
        <taxon>Pseudomonadota</taxon>
        <taxon>Betaproteobacteria</taxon>
        <taxon>Burkholderiales</taxon>
        <taxon>Comamonadaceae</taxon>
        <taxon>Caenimonas</taxon>
    </lineage>
</organism>
<reference evidence="1 2" key="1">
    <citation type="submission" date="2019-07" db="EMBL/GenBank/DDBJ databases">
        <title>Caenimonas sedimenti sp. nov., isolated from activated sludge.</title>
        <authorList>
            <person name="Xu J."/>
        </authorList>
    </citation>
    <scope>NUCLEOTIDE SEQUENCE [LARGE SCALE GENOMIC DNA]</scope>
    <source>
        <strain evidence="1 2">HX-9-20</strain>
    </source>
</reference>
<dbReference type="InterPro" id="IPR036768">
    <property type="entry name" value="PolIII_chi_sf"/>
</dbReference>
<dbReference type="NCBIfam" id="NF004348">
    <property type="entry name" value="PRK05728.1-5"/>
    <property type="match status" value="1"/>
</dbReference>
<evidence type="ECO:0000313" key="1">
    <source>
        <dbReference type="EMBL" id="TWO71848.1"/>
    </source>
</evidence>
<dbReference type="InterPro" id="IPR007459">
    <property type="entry name" value="DNA_pol3_chi"/>
</dbReference>
<dbReference type="EMBL" id="VOBQ01000005">
    <property type="protein sequence ID" value="TWO71848.1"/>
    <property type="molecule type" value="Genomic_DNA"/>
</dbReference>
<dbReference type="Gene3D" id="3.40.50.10110">
    <property type="entry name" value="DNA polymerase III subunit chi"/>
    <property type="match status" value="1"/>
</dbReference>
<dbReference type="AlphaFoldDB" id="A0A562ZU35"/>
<protein>
    <submittedName>
        <fullName evidence="1">DNA polymerase III subunit chi</fullName>
    </submittedName>
</protein>
<sequence>MTEVSFHFNAPDKVGYACRLLRKATGTGARVVVTGEPDTLRTLDTSLWTFSPLEFIAHCHGATAPPEVLAASPVVLAEAPRAAPHQQVLVNLGAVVPEGFERFERLIEVVTPDEDDRQQARRRWKHYADRGYAITRHDLATREAG</sequence>
<dbReference type="GO" id="GO:0032298">
    <property type="term" value="P:positive regulation of DNA-templated DNA replication initiation"/>
    <property type="evidence" value="ECO:0007669"/>
    <property type="project" value="TreeGrafter"/>
</dbReference>
<gene>
    <name evidence="1" type="ORF">FN976_07595</name>
</gene>
<accession>A0A562ZU35</accession>
<keyword evidence="2" id="KW-1185">Reference proteome</keyword>
<dbReference type="GO" id="GO:0003887">
    <property type="term" value="F:DNA-directed DNA polymerase activity"/>
    <property type="evidence" value="ECO:0007669"/>
    <property type="project" value="InterPro"/>
</dbReference>
<comment type="caution">
    <text evidence="1">The sequence shown here is derived from an EMBL/GenBank/DDBJ whole genome shotgun (WGS) entry which is preliminary data.</text>
</comment>